<dbReference type="EMBL" id="JAHWBK010000002">
    <property type="protein sequence ID" value="MCV0323572.1"/>
    <property type="molecule type" value="Genomic_DNA"/>
</dbReference>
<evidence type="ECO:0000313" key="3">
    <source>
        <dbReference type="Proteomes" id="UP001208054"/>
    </source>
</evidence>
<dbReference type="InterPro" id="IPR047675">
    <property type="entry name" value="Putative_zinc-bd"/>
</dbReference>
<reference evidence="2 3" key="1">
    <citation type="submission" date="2021-07" db="EMBL/GenBank/DDBJ databases">
        <title>Clinical implication of Pseudomonas aeruginosa: further insight on the antimicrobial resistance.</title>
        <authorList>
            <person name="Macori G."/>
            <person name="Fanning S."/>
            <person name="Alqahtani A."/>
        </authorList>
    </citation>
    <scope>NUCLEOTIDE SEQUENCE [LARGE SCALE GENOMIC DNA]</scope>
    <source>
        <strain evidence="2 3">CFS3442</strain>
    </source>
</reference>
<proteinExistence type="predicted"/>
<gene>
    <name evidence="2" type="ORF">KYJ44_04515</name>
</gene>
<sequence>MIGDGYLSRDKAHLAALQRARRERMRRIDYMPGRDAHSVFEARQAQERQDSAEATNSAVLDAILIEWAELTGIKYGQVEQPKTSAPEPEFRATNTRARMTSEPLPELFPPLRACVRAYDSGRAGNHKITARLEKQADKCGAARHRDGLPCQARPEPGKRRCRFHGGRSTGPTTEAGKAKAQANLRQNRPAEQPKREHRGGNFGGNSKD</sequence>
<protein>
    <submittedName>
        <fullName evidence="2">Uncharacterized protein</fullName>
    </submittedName>
</protein>
<accession>A0ABT2XCA3</accession>
<feature type="region of interest" description="Disordered" evidence="1">
    <location>
        <begin position="138"/>
        <end position="208"/>
    </location>
</feature>
<dbReference type="NCBIfam" id="NF041373">
    <property type="entry name" value="HGG_STG"/>
    <property type="match status" value="1"/>
</dbReference>
<organism evidence="2 3">
    <name type="scientific">Stenotrophomonas riyadhensis</name>
    <dbReference type="NCBI Taxonomy" id="2859893"/>
    <lineage>
        <taxon>Bacteria</taxon>
        <taxon>Pseudomonadati</taxon>
        <taxon>Pseudomonadota</taxon>
        <taxon>Gammaproteobacteria</taxon>
        <taxon>Lysobacterales</taxon>
        <taxon>Lysobacteraceae</taxon>
        <taxon>Stenotrophomonas</taxon>
    </lineage>
</organism>
<comment type="caution">
    <text evidence="2">The sequence shown here is derived from an EMBL/GenBank/DDBJ whole genome shotgun (WGS) entry which is preliminary data.</text>
</comment>
<name>A0ABT2XCA3_9GAMM</name>
<evidence type="ECO:0000313" key="2">
    <source>
        <dbReference type="EMBL" id="MCV0323572.1"/>
    </source>
</evidence>
<evidence type="ECO:0000256" key="1">
    <source>
        <dbReference type="SAM" id="MobiDB-lite"/>
    </source>
</evidence>
<keyword evidence="3" id="KW-1185">Reference proteome</keyword>
<dbReference type="Proteomes" id="UP001208054">
    <property type="component" value="Unassembled WGS sequence"/>
</dbReference>
<dbReference type="RefSeq" id="WP_049418174.1">
    <property type="nucleotide sequence ID" value="NZ_JAHWBK010000002.1"/>
</dbReference>